<dbReference type="PANTHER" id="PTHR42798:SF6">
    <property type="entry name" value="CELL DIVISION ATP-BINDING PROTEIN FTSE"/>
    <property type="match status" value="1"/>
</dbReference>
<dbReference type="InterPro" id="IPR017871">
    <property type="entry name" value="ABC_transporter-like_CS"/>
</dbReference>
<gene>
    <name evidence="14" type="ORF">IV55_GL000032</name>
</gene>
<evidence type="ECO:0000256" key="12">
    <source>
        <dbReference type="SAM" id="Phobius"/>
    </source>
</evidence>
<dbReference type="Pfam" id="PF02687">
    <property type="entry name" value="FtsX"/>
    <property type="match status" value="1"/>
</dbReference>
<comment type="similarity">
    <text evidence="11">Belongs to the ABC transporter superfamily. Macrolide exporter (TC 3.A.1.122) family.</text>
</comment>
<dbReference type="SUPFAM" id="SSF52540">
    <property type="entry name" value="P-loop containing nucleoside triphosphate hydrolases"/>
    <property type="match status" value="1"/>
</dbReference>
<sequence length="659" mass="72111">MGVRQVPSYTEFHQIGGTQHMSFLELRNIHKAYKMGKETFPVLKGINLTFDRGEFVSILGESGGGKSTLLNIIGGLDYQYEGDVLLRDQPLRAGSEKAFDAYRSQTVGFIFQNFNLVSHLTNLQNVMVPLEMSSLSHAEQLARAKALLTKVGLQEHMHKYPRQLSGGQKQRVAIARALANDPDIIIADEPTGALDRQNTQEVLALLTEIADEGKLLIVVTHSQTVADYGTRTVHLVDGKIDADTVNVSKTTAKIAERKFSVSKLSFADSFKMAWNHLRYNLGRNLLITFGSAIGIFSVVLMLGLGRGIQNYMNHEISKNINPTTIQVTGRKTDSTPELSKDDFNQLKKVENVTQATPAFLGQGVRINNGEKGVNVQIFQTYNKNELSSTLKHGHKPGTNEVLLSQATAKQLSKHWQSLVGKHVTVYLTAMNAQKQPIQLSQSLTVSGIINSGTDAVSYTTLKDIYKAHDLTLKPNFAAVTINKSQNVKAVEQKINTIKMTKNGKQVNRFRVTGASQVLNAVNTYISLAFYVLTGIAGISLLVSAIMIIVVLYISVSERTREIGILRAIGARRRDIRNMFVSEAFLLGIFSSTLGVLLAYLIQLLVNNGINSITHFAIIGITPGAAIGGIITGTLISLLAAWSPSRRASKLNPIEALSAD</sequence>
<dbReference type="Pfam" id="PF12704">
    <property type="entry name" value="MacB_PCD"/>
    <property type="match status" value="1"/>
</dbReference>
<dbReference type="PANTHER" id="PTHR42798">
    <property type="entry name" value="LIPOPROTEIN-RELEASING SYSTEM ATP-BINDING PROTEIN LOLD"/>
    <property type="match status" value="1"/>
</dbReference>
<dbReference type="GO" id="GO:0005886">
    <property type="term" value="C:plasma membrane"/>
    <property type="evidence" value="ECO:0007669"/>
    <property type="project" value="UniProtKB-SubCell"/>
</dbReference>
<dbReference type="GO" id="GO:0022857">
    <property type="term" value="F:transmembrane transporter activity"/>
    <property type="evidence" value="ECO:0007669"/>
    <property type="project" value="UniProtKB-ARBA"/>
</dbReference>
<feature type="transmembrane region" description="Helical" evidence="12">
    <location>
        <begin position="285"/>
        <end position="304"/>
    </location>
</feature>
<keyword evidence="3" id="KW-1003">Cell membrane</keyword>
<evidence type="ECO:0000256" key="8">
    <source>
        <dbReference type="ARBA" id="ARBA00022970"/>
    </source>
</evidence>
<keyword evidence="2" id="KW-0813">Transport</keyword>
<dbReference type="Proteomes" id="UP000051139">
    <property type="component" value="Unassembled WGS sequence"/>
</dbReference>
<dbReference type="PATRIC" id="fig|348151.3.peg.32"/>
<dbReference type="Pfam" id="PF00005">
    <property type="entry name" value="ABC_tran"/>
    <property type="match status" value="1"/>
</dbReference>
<dbReference type="FunFam" id="3.40.50.300:FF:000032">
    <property type="entry name" value="Export ABC transporter ATP-binding protein"/>
    <property type="match status" value="1"/>
</dbReference>
<dbReference type="Gene3D" id="3.40.50.300">
    <property type="entry name" value="P-loop containing nucleotide triphosphate hydrolases"/>
    <property type="match status" value="1"/>
</dbReference>
<evidence type="ECO:0000256" key="5">
    <source>
        <dbReference type="ARBA" id="ARBA00022692"/>
    </source>
</evidence>
<dbReference type="AlphaFoldDB" id="A0A0R2L5U0"/>
<keyword evidence="4" id="KW-0997">Cell inner membrane</keyword>
<dbReference type="GO" id="GO:0005524">
    <property type="term" value="F:ATP binding"/>
    <property type="evidence" value="ECO:0007669"/>
    <property type="project" value="UniProtKB-KW"/>
</dbReference>
<dbReference type="PROSITE" id="PS00211">
    <property type="entry name" value="ABC_TRANSPORTER_1"/>
    <property type="match status" value="1"/>
</dbReference>
<organism evidence="14 15">
    <name type="scientific">Furfurilactobacillus siliginis</name>
    <dbReference type="NCBI Taxonomy" id="348151"/>
    <lineage>
        <taxon>Bacteria</taxon>
        <taxon>Bacillati</taxon>
        <taxon>Bacillota</taxon>
        <taxon>Bacilli</taxon>
        <taxon>Lactobacillales</taxon>
        <taxon>Lactobacillaceae</taxon>
        <taxon>Furfurilactobacillus</taxon>
    </lineage>
</organism>
<dbReference type="GO" id="GO:0006865">
    <property type="term" value="P:amino acid transport"/>
    <property type="evidence" value="ECO:0007669"/>
    <property type="project" value="UniProtKB-KW"/>
</dbReference>
<dbReference type="PROSITE" id="PS50893">
    <property type="entry name" value="ABC_TRANSPORTER_2"/>
    <property type="match status" value="1"/>
</dbReference>
<feature type="domain" description="ABC transporter" evidence="13">
    <location>
        <begin position="24"/>
        <end position="262"/>
    </location>
</feature>
<dbReference type="CDD" id="cd03255">
    <property type="entry name" value="ABC_MJ0796_LolCDE_FtsE"/>
    <property type="match status" value="1"/>
</dbReference>
<dbReference type="InterPro" id="IPR003838">
    <property type="entry name" value="ABC3_permease_C"/>
</dbReference>
<dbReference type="InterPro" id="IPR017911">
    <property type="entry name" value="MacB-like_ATP-bd"/>
</dbReference>
<proteinExistence type="inferred from homology"/>
<dbReference type="GO" id="GO:0098796">
    <property type="term" value="C:membrane protein complex"/>
    <property type="evidence" value="ECO:0007669"/>
    <property type="project" value="UniProtKB-ARBA"/>
</dbReference>
<comment type="caution">
    <text evidence="14">The sequence shown here is derived from an EMBL/GenBank/DDBJ whole genome shotgun (WGS) entry which is preliminary data.</text>
</comment>
<comment type="subcellular location">
    <subcellularLocation>
        <location evidence="1">Cell inner membrane</location>
        <topology evidence="1">Multi-pass membrane protein</topology>
    </subcellularLocation>
</comment>
<name>A0A0R2L5U0_9LACO</name>
<dbReference type="InterPro" id="IPR027417">
    <property type="entry name" value="P-loop_NTPase"/>
</dbReference>
<evidence type="ECO:0000259" key="13">
    <source>
        <dbReference type="PROSITE" id="PS50893"/>
    </source>
</evidence>
<dbReference type="InterPro" id="IPR025857">
    <property type="entry name" value="MacB_PCD"/>
</dbReference>
<evidence type="ECO:0000256" key="4">
    <source>
        <dbReference type="ARBA" id="ARBA00022519"/>
    </source>
</evidence>
<evidence type="ECO:0000313" key="15">
    <source>
        <dbReference type="Proteomes" id="UP000051139"/>
    </source>
</evidence>
<keyword evidence="8" id="KW-0029">Amino-acid transport</keyword>
<accession>A0A0R2L5U0</accession>
<feature type="transmembrane region" description="Helical" evidence="12">
    <location>
        <begin position="527"/>
        <end position="554"/>
    </location>
</feature>
<evidence type="ECO:0000313" key="14">
    <source>
        <dbReference type="EMBL" id="KRN97119.1"/>
    </source>
</evidence>
<evidence type="ECO:0000256" key="10">
    <source>
        <dbReference type="ARBA" id="ARBA00023136"/>
    </source>
</evidence>
<keyword evidence="15" id="KW-1185">Reference proteome</keyword>
<evidence type="ECO:0000256" key="11">
    <source>
        <dbReference type="ARBA" id="ARBA00038388"/>
    </source>
</evidence>
<keyword evidence="9 12" id="KW-1133">Transmembrane helix</keyword>
<feature type="transmembrane region" description="Helical" evidence="12">
    <location>
        <begin position="613"/>
        <end position="641"/>
    </location>
</feature>
<feature type="transmembrane region" description="Helical" evidence="12">
    <location>
        <begin position="575"/>
        <end position="601"/>
    </location>
</feature>
<dbReference type="InterPro" id="IPR003593">
    <property type="entry name" value="AAA+_ATPase"/>
</dbReference>
<dbReference type="InterPro" id="IPR003439">
    <property type="entry name" value="ABC_transporter-like_ATP-bd"/>
</dbReference>
<keyword evidence="5 12" id="KW-0812">Transmembrane</keyword>
<evidence type="ECO:0000256" key="6">
    <source>
        <dbReference type="ARBA" id="ARBA00022741"/>
    </source>
</evidence>
<keyword evidence="10 12" id="KW-0472">Membrane</keyword>
<dbReference type="GO" id="GO:0016887">
    <property type="term" value="F:ATP hydrolysis activity"/>
    <property type="evidence" value="ECO:0007669"/>
    <property type="project" value="InterPro"/>
</dbReference>
<evidence type="ECO:0000256" key="9">
    <source>
        <dbReference type="ARBA" id="ARBA00022989"/>
    </source>
</evidence>
<dbReference type="STRING" id="348151.IV55_GL000032"/>
<dbReference type="EMBL" id="JQCB01000001">
    <property type="protein sequence ID" value="KRN97119.1"/>
    <property type="molecule type" value="Genomic_DNA"/>
</dbReference>
<dbReference type="SMART" id="SM00382">
    <property type="entry name" value="AAA"/>
    <property type="match status" value="1"/>
</dbReference>
<evidence type="ECO:0000256" key="1">
    <source>
        <dbReference type="ARBA" id="ARBA00004429"/>
    </source>
</evidence>
<keyword evidence="6" id="KW-0547">Nucleotide-binding</keyword>
<keyword evidence="7" id="KW-0067">ATP-binding</keyword>
<protein>
    <recommendedName>
        <fullName evidence="13">ABC transporter domain-containing protein</fullName>
    </recommendedName>
</protein>
<evidence type="ECO:0000256" key="2">
    <source>
        <dbReference type="ARBA" id="ARBA00022448"/>
    </source>
</evidence>
<evidence type="ECO:0000256" key="7">
    <source>
        <dbReference type="ARBA" id="ARBA00022840"/>
    </source>
</evidence>
<reference evidence="14 15" key="1">
    <citation type="journal article" date="2015" name="Genome Announc.">
        <title>Expanding the biotechnology potential of lactobacilli through comparative genomics of 213 strains and associated genera.</title>
        <authorList>
            <person name="Sun Z."/>
            <person name="Harris H.M."/>
            <person name="McCann A."/>
            <person name="Guo C."/>
            <person name="Argimon S."/>
            <person name="Zhang W."/>
            <person name="Yang X."/>
            <person name="Jeffery I.B."/>
            <person name="Cooney J.C."/>
            <person name="Kagawa T.F."/>
            <person name="Liu W."/>
            <person name="Song Y."/>
            <person name="Salvetti E."/>
            <person name="Wrobel A."/>
            <person name="Rasinkangas P."/>
            <person name="Parkhill J."/>
            <person name="Rea M.C."/>
            <person name="O'Sullivan O."/>
            <person name="Ritari J."/>
            <person name="Douillard F.P."/>
            <person name="Paul Ross R."/>
            <person name="Yang R."/>
            <person name="Briner A.E."/>
            <person name="Felis G.E."/>
            <person name="de Vos W.M."/>
            <person name="Barrangou R."/>
            <person name="Klaenhammer T.R."/>
            <person name="Caufield P.W."/>
            <person name="Cui Y."/>
            <person name="Zhang H."/>
            <person name="O'Toole P.W."/>
        </authorList>
    </citation>
    <scope>NUCLEOTIDE SEQUENCE [LARGE SCALE GENOMIC DNA]</scope>
    <source>
        <strain evidence="14 15">DSM 22696</strain>
    </source>
</reference>
<evidence type="ECO:0000256" key="3">
    <source>
        <dbReference type="ARBA" id="ARBA00022475"/>
    </source>
</evidence>